<dbReference type="Pfam" id="PF11761">
    <property type="entry name" value="CbiG_mid"/>
    <property type="match status" value="1"/>
</dbReference>
<keyword evidence="4" id="KW-0456">Lyase</keyword>
<dbReference type="PANTHER" id="PTHR37477">
    <property type="entry name" value="COBALT-PRECORRIN-5A HYDROLASE"/>
    <property type="match status" value="1"/>
</dbReference>
<accession>A0A1W2CB57</accession>
<evidence type="ECO:0000313" key="5">
    <source>
        <dbReference type="Proteomes" id="UP000192418"/>
    </source>
</evidence>
<dbReference type="PANTHER" id="PTHR37477:SF1">
    <property type="entry name" value="COBALT-PRECORRIN-5A HYDROLASE"/>
    <property type="match status" value="1"/>
</dbReference>
<name>A0A1W2CB57_9BACT</name>
<dbReference type="InterPro" id="IPR021744">
    <property type="entry name" value="CbiG_N"/>
</dbReference>
<dbReference type="Gene3D" id="3.40.50.11220">
    <property type="match status" value="1"/>
</dbReference>
<dbReference type="InterPro" id="IPR002750">
    <property type="entry name" value="CobE/GbiG_C"/>
</dbReference>
<dbReference type="InterPro" id="IPR052553">
    <property type="entry name" value="CbiG_hydrolase"/>
</dbReference>
<keyword evidence="5" id="KW-1185">Reference proteome</keyword>
<feature type="domain" description="Cobalamin biosynthesis central region" evidence="3">
    <location>
        <begin position="143"/>
        <end position="224"/>
    </location>
</feature>
<proteinExistence type="predicted"/>
<dbReference type="GO" id="GO:0009236">
    <property type="term" value="P:cobalamin biosynthetic process"/>
    <property type="evidence" value="ECO:0007669"/>
    <property type="project" value="InterPro"/>
</dbReference>
<feature type="domain" description="CobE/GbiG C-terminal" evidence="1">
    <location>
        <begin position="227"/>
        <end position="345"/>
    </location>
</feature>
<reference evidence="4 5" key="1">
    <citation type="submission" date="2017-04" db="EMBL/GenBank/DDBJ databases">
        <authorList>
            <person name="Afonso C.L."/>
            <person name="Miller P.J."/>
            <person name="Scott M.A."/>
            <person name="Spackman E."/>
            <person name="Goraichik I."/>
            <person name="Dimitrov K.M."/>
            <person name="Suarez D.L."/>
            <person name="Swayne D.E."/>
        </authorList>
    </citation>
    <scope>NUCLEOTIDE SEQUENCE [LARGE SCALE GENOMIC DNA]</scope>
    <source>
        <strain evidence="4 5">DSM 3385</strain>
    </source>
</reference>
<dbReference type="STRING" id="1121400.SAMN02746065_11184"/>
<dbReference type="SUPFAM" id="SSF159672">
    <property type="entry name" value="CbiG N-terminal domain-like"/>
    <property type="match status" value="1"/>
</dbReference>
<gene>
    <name evidence="4" type="ORF">SAMN02746065_11184</name>
</gene>
<dbReference type="Pfam" id="PF01890">
    <property type="entry name" value="CbiG_C"/>
    <property type="match status" value="1"/>
</dbReference>
<sequence length="352" mass="37585">MVSDPEKICIWAITPGGIILGEKLQAHFPGSDFMVSSGALGKNPLPVTAGLFNRLGTALEKDFKHYDGHICIFSTGIAVRLLAPLLHSKLNDPAVVVMDDRGLHAISLISGHLGGGNELAHRAAGATGATPVITTATDVNALPSIDMIAQKCGFVIENPQLIKTVNMAFLKREKVALVDPLPCLVKSLCEEFLEEPGQSGKKTVFIQCSDKVEPVPRETLVLRPKSLVAGMGCNRGTDQAELWALLCDSFEKHGLSLQSLAALGTTEVKADEPGLLDLARSLDVPILFYDKETLNSVKNIQNPSKTVEKFLGVKSVCEAAAILASHNGKLVVPKIKKGNATLAVARIEPDYL</sequence>
<dbReference type="InterPro" id="IPR038029">
    <property type="entry name" value="GbiG_N_sf"/>
</dbReference>
<protein>
    <submittedName>
        <fullName evidence="4">Cobalt-precorrin 5A acetaldehyde-lyase</fullName>
    </submittedName>
</protein>
<dbReference type="InterPro" id="IPR036518">
    <property type="entry name" value="CobE/GbiG_C_sf"/>
</dbReference>
<dbReference type="EMBL" id="FWXY01000011">
    <property type="protein sequence ID" value="SMC82505.1"/>
    <property type="molecule type" value="Genomic_DNA"/>
</dbReference>
<dbReference type="AlphaFoldDB" id="A0A1W2CB57"/>
<dbReference type="Pfam" id="PF11760">
    <property type="entry name" value="CbiG_N"/>
    <property type="match status" value="1"/>
</dbReference>
<dbReference type="GO" id="GO:0016829">
    <property type="term" value="F:lyase activity"/>
    <property type="evidence" value="ECO:0007669"/>
    <property type="project" value="UniProtKB-KW"/>
</dbReference>
<evidence type="ECO:0000259" key="3">
    <source>
        <dbReference type="Pfam" id="PF11761"/>
    </source>
</evidence>
<dbReference type="SUPFAM" id="SSF159664">
    <property type="entry name" value="CobE/GbiG C-terminal domain-like"/>
    <property type="match status" value="1"/>
</dbReference>
<organism evidence="4 5">
    <name type="scientific">Desulfocicer vacuolatum DSM 3385</name>
    <dbReference type="NCBI Taxonomy" id="1121400"/>
    <lineage>
        <taxon>Bacteria</taxon>
        <taxon>Pseudomonadati</taxon>
        <taxon>Thermodesulfobacteriota</taxon>
        <taxon>Desulfobacteria</taxon>
        <taxon>Desulfobacterales</taxon>
        <taxon>Desulfobacteraceae</taxon>
        <taxon>Desulfocicer</taxon>
    </lineage>
</organism>
<dbReference type="Proteomes" id="UP000192418">
    <property type="component" value="Unassembled WGS sequence"/>
</dbReference>
<evidence type="ECO:0000313" key="4">
    <source>
        <dbReference type="EMBL" id="SMC82505.1"/>
    </source>
</evidence>
<evidence type="ECO:0000259" key="2">
    <source>
        <dbReference type="Pfam" id="PF11760"/>
    </source>
</evidence>
<evidence type="ECO:0000259" key="1">
    <source>
        <dbReference type="Pfam" id="PF01890"/>
    </source>
</evidence>
<dbReference type="Gene3D" id="3.30.420.180">
    <property type="entry name" value="CobE/GbiG C-terminal domain"/>
    <property type="match status" value="1"/>
</dbReference>
<feature type="domain" description="Cobalamin synthesis G N-terminal" evidence="2">
    <location>
        <begin position="59"/>
        <end position="138"/>
    </location>
</feature>
<dbReference type="InterPro" id="IPR021745">
    <property type="entry name" value="CbiG_mid"/>
</dbReference>